<proteinExistence type="predicted"/>
<sequence>MAIINFAVPETLEKRINKTIKEKGFASKAEFFRFAAVHFLDIVQKPFATEDERFNFLSATLQHEITHGHKGKTLPNIKTQLEDV</sequence>
<dbReference type="AlphaFoldDB" id="A0A1F7UPV6"/>
<evidence type="ECO:0000313" key="2">
    <source>
        <dbReference type="Proteomes" id="UP000176603"/>
    </source>
</evidence>
<comment type="caution">
    <text evidence="1">The sequence shown here is derived from an EMBL/GenBank/DDBJ whole genome shotgun (WGS) entry which is preliminary data.</text>
</comment>
<evidence type="ECO:0000313" key="1">
    <source>
        <dbReference type="EMBL" id="OGL79738.1"/>
    </source>
</evidence>
<dbReference type="EMBL" id="MGEH01000002">
    <property type="protein sequence ID" value="OGL79738.1"/>
    <property type="molecule type" value="Genomic_DNA"/>
</dbReference>
<evidence type="ECO:0008006" key="3">
    <source>
        <dbReference type="Google" id="ProtNLM"/>
    </source>
</evidence>
<protein>
    <recommendedName>
        <fullName evidence="3">Ribbon-helix-helix protein CopG domain-containing protein</fullName>
    </recommendedName>
</protein>
<accession>A0A1F7UPV6</accession>
<organism evidence="1 2">
    <name type="scientific">Candidatus Uhrbacteria bacterium RIFCSPHIGHO2_12_FULL_60_25</name>
    <dbReference type="NCBI Taxonomy" id="1802399"/>
    <lineage>
        <taxon>Bacteria</taxon>
        <taxon>Candidatus Uhriibacteriota</taxon>
    </lineage>
</organism>
<gene>
    <name evidence="1" type="ORF">A3E39_01775</name>
</gene>
<name>A0A1F7UPV6_9BACT</name>
<dbReference type="CDD" id="cd22231">
    <property type="entry name" value="RHH_NikR_HicB-like"/>
    <property type="match status" value="1"/>
</dbReference>
<dbReference type="Proteomes" id="UP000176603">
    <property type="component" value="Unassembled WGS sequence"/>
</dbReference>
<reference evidence="1 2" key="1">
    <citation type="journal article" date="2016" name="Nat. Commun.">
        <title>Thousands of microbial genomes shed light on interconnected biogeochemical processes in an aquifer system.</title>
        <authorList>
            <person name="Anantharaman K."/>
            <person name="Brown C.T."/>
            <person name="Hug L.A."/>
            <person name="Sharon I."/>
            <person name="Castelle C.J."/>
            <person name="Probst A.J."/>
            <person name="Thomas B.C."/>
            <person name="Singh A."/>
            <person name="Wilkins M.J."/>
            <person name="Karaoz U."/>
            <person name="Brodie E.L."/>
            <person name="Williams K.H."/>
            <person name="Hubbard S.S."/>
            <person name="Banfield J.F."/>
        </authorList>
    </citation>
    <scope>NUCLEOTIDE SEQUENCE [LARGE SCALE GENOMIC DNA]</scope>
</reference>